<dbReference type="Proteomes" id="UP000427769">
    <property type="component" value="Chromosome"/>
</dbReference>
<dbReference type="Gene3D" id="3.30.70.270">
    <property type="match status" value="1"/>
</dbReference>
<dbReference type="KEGG" id="dwd:DSCW_53990"/>
<dbReference type="PANTHER" id="PTHR45138">
    <property type="entry name" value="REGULATORY COMPONENTS OF SENSORY TRANSDUCTION SYSTEM"/>
    <property type="match status" value="1"/>
</dbReference>
<dbReference type="NCBIfam" id="TIGR00254">
    <property type="entry name" value="GGDEF"/>
    <property type="match status" value="1"/>
</dbReference>
<dbReference type="InterPro" id="IPR029787">
    <property type="entry name" value="Nucleotide_cyclase"/>
</dbReference>
<dbReference type="Pfam" id="PF00990">
    <property type="entry name" value="GGDEF"/>
    <property type="match status" value="1"/>
</dbReference>
<dbReference type="SUPFAM" id="SSF55073">
    <property type="entry name" value="Nucleotide cyclase"/>
    <property type="match status" value="1"/>
</dbReference>
<dbReference type="EMBL" id="AP021875">
    <property type="protein sequence ID" value="BBO77982.1"/>
    <property type="molecule type" value="Genomic_DNA"/>
</dbReference>
<keyword evidence="3" id="KW-0812">Transmembrane</keyword>
<evidence type="ECO:0000256" key="3">
    <source>
        <dbReference type="SAM" id="Phobius"/>
    </source>
</evidence>
<gene>
    <name evidence="5" type="ORF">DSCW_53990</name>
</gene>
<keyword evidence="6" id="KW-1185">Reference proteome</keyword>
<dbReference type="AlphaFoldDB" id="A0A5K7Z7J3"/>
<dbReference type="InterPro" id="IPR043128">
    <property type="entry name" value="Rev_trsase/Diguanyl_cyclase"/>
</dbReference>
<keyword evidence="3" id="KW-1133">Transmembrane helix</keyword>
<evidence type="ECO:0000259" key="4">
    <source>
        <dbReference type="PROSITE" id="PS50887"/>
    </source>
</evidence>
<sequence length="365" mass="41394">MPTLKTTVTDWLTAGQHNRLGKHIERNIQLAVLYSFVGVIQFLLFAIFFLFAGRFSHGIALLFFAFFLIFSYAYLRLTGNHRRYFDMVIYMMALFCLYMVCLGGAHSSGPLWTFFVPLLASYLQGLRKGAITIVTLLAMILLIFYGPWSTLGIAQYPNIFKVRFLGALTMVCLMAFTYEYSRKLAHQELVMLSEKLEQAAKTDELTGLSNRRDMKEKLRYEASRSARSQKPFCLLLADIDDFKRINDFHGHDAGDLALQAISRRMTASLRKQDVIARWGGEEFLILLPESGVEEGHTIAERLLKTIAGQPFHIQDNSLQISLSIGLARFDPGSDMEKTISRADQALYRAKNRGKKRVETASNEAA</sequence>
<keyword evidence="3" id="KW-0472">Membrane</keyword>
<dbReference type="PROSITE" id="PS50887">
    <property type="entry name" value="GGDEF"/>
    <property type="match status" value="1"/>
</dbReference>
<evidence type="ECO:0000256" key="1">
    <source>
        <dbReference type="ARBA" id="ARBA00012528"/>
    </source>
</evidence>
<dbReference type="FunFam" id="3.30.70.270:FF:000001">
    <property type="entry name" value="Diguanylate cyclase domain protein"/>
    <property type="match status" value="1"/>
</dbReference>
<dbReference type="SMART" id="SM00267">
    <property type="entry name" value="GGDEF"/>
    <property type="match status" value="1"/>
</dbReference>
<name>A0A5K7Z7J3_9BACT</name>
<dbReference type="InterPro" id="IPR000160">
    <property type="entry name" value="GGDEF_dom"/>
</dbReference>
<dbReference type="InterPro" id="IPR050469">
    <property type="entry name" value="Diguanylate_Cyclase"/>
</dbReference>
<feature type="domain" description="GGDEF" evidence="4">
    <location>
        <begin position="230"/>
        <end position="362"/>
    </location>
</feature>
<feature type="transmembrane region" description="Helical" evidence="3">
    <location>
        <begin position="87"/>
        <end position="109"/>
    </location>
</feature>
<feature type="transmembrane region" description="Helical" evidence="3">
    <location>
        <begin position="31"/>
        <end position="52"/>
    </location>
</feature>
<proteinExistence type="predicted"/>
<organism evidence="5 6">
    <name type="scientific">Desulfosarcina widdelii</name>
    <dbReference type="NCBI Taxonomy" id="947919"/>
    <lineage>
        <taxon>Bacteria</taxon>
        <taxon>Pseudomonadati</taxon>
        <taxon>Thermodesulfobacteriota</taxon>
        <taxon>Desulfobacteria</taxon>
        <taxon>Desulfobacterales</taxon>
        <taxon>Desulfosarcinaceae</taxon>
        <taxon>Desulfosarcina</taxon>
    </lineage>
</organism>
<dbReference type="EC" id="2.7.7.65" evidence="1"/>
<evidence type="ECO:0000313" key="6">
    <source>
        <dbReference type="Proteomes" id="UP000427769"/>
    </source>
</evidence>
<evidence type="ECO:0000313" key="5">
    <source>
        <dbReference type="EMBL" id="BBO77982.1"/>
    </source>
</evidence>
<dbReference type="PANTHER" id="PTHR45138:SF9">
    <property type="entry name" value="DIGUANYLATE CYCLASE DGCM-RELATED"/>
    <property type="match status" value="1"/>
</dbReference>
<feature type="transmembrane region" description="Helical" evidence="3">
    <location>
        <begin position="58"/>
        <end position="75"/>
    </location>
</feature>
<comment type="catalytic activity">
    <reaction evidence="2">
        <text>2 GTP = 3',3'-c-di-GMP + 2 diphosphate</text>
        <dbReference type="Rhea" id="RHEA:24898"/>
        <dbReference type="ChEBI" id="CHEBI:33019"/>
        <dbReference type="ChEBI" id="CHEBI:37565"/>
        <dbReference type="ChEBI" id="CHEBI:58805"/>
        <dbReference type="EC" id="2.7.7.65"/>
    </reaction>
</comment>
<evidence type="ECO:0000256" key="2">
    <source>
        <dbReference type="ARBA" id="ARBA00034247"/>
    </source>
</evidence>
<dbReference type="GO" id="GO:0052621">
    <property type="term" value="F:diguanylate cyclase activity"/>
    <property type="evidence" value="ECO:0007669"/>
    <property type="project" value="UniProtKB-EC"/>
</dbReference>
<feature type="transmembrane region" description="Helical" evidence="3">
    <location>
        <begin position="129"/>
        <end position="148"/>
    </location>
</feature>
<feature type="transmembrane region" description="Helical" evidence="3">
    <location>
        <begin position="160"/>
        <end position="178"/>
    </location>
</feature>
<accession>A0A5K7Z7J3</accession>
<reference evidence="5 6" key="1">
    <citation type="submission" date="2019-11" db="EMBL/GenBank/DDBJ databases">
        <title>Comparative genomics of hydrocarbon-degrading Desulfosarcina strains.</title>
        <authorList>
            <person name="Watanabe M."/>
            <person name="Kojima H."/>
            <person name="Fukui M."/>
        </authorList>
    </citation>
    <scope>NUCLEOTIDE SEQUENCE [LARGE SCALE GENOMIC DNA]</scope>
    <source>
        <strain evidence="5 6">PP31</strain>
    </source>
</reference>
<dbReference type="CDD" id="cd01949">
    <property type="entry name" value="GGDEF"/>
    <property type="match status" value="1"/>
</dbReference>
<protein>
    <recommendedName>
        <fullName evidence="1">diguanylate cyclase</fullName>
        <ecNumber evidence="1">2.7.7.65</ecNumber>
    </recommendedName>
</protein>